<evidence type="ECO:0000313" key="2">
    <source>
        <dbReference type="EMBL" id="NIJ24349.1"/>
    </source>
</evidence>
<sequence>MDLSPASLPALADRAQRHDGWTPARQRLFLEAIAEGHSVTSACALVGMAPSSAYALRRRAAGAGFALGWRAANLIARDKVADTLLARAIEGQVETLTRPDGESYTRHRYDNRLASTMLARLDRFADVDAGESTHHAARLVAAEFDGFLDLIERDQGPARTGMFLAARIHEDAPNPDLGAIVGLARADRWLRTGAGIAGEVDTADLDPDARAGWTAEQWMRAEAAGLVAFAPPGDTVRHSPLSPLQGDDADAGTDADEDGDDDAEDADDPVWWDDDAPGWRTRFPPPDGFAGDQIGAFGDVFYERALTAEERAALEARRYCDTALRWVAEARERDRWFAALAAGPADDPDTGDVPPRDIRRADSG</sequence>
<organism evidence="2 3">
    <name type="scientific">Sphingomonas japonica</name>
    <dbReference type="NCBI Taxonomy" id="511662"/>
    <lineage>
        <taxon>Bacteria</taxon>
        <taxon>Pseudomonadati</taxon>
        <taxon>Pseudomonadota</taxon>
        <taxon>Alphaproteobacteria</taxon>
        <taxon>Sphingomonadales</taxon>
        <taxon>Sphingomonadaceae</taxon>
        <taxon>Sphingomonas</taxon>
    </lineage>
</organism>
<feature type="region of interest" description="Disordered" evidence="1">
    <location>
        <begin position="231"/>
        <end position="270"/>
    </location>
</feature>
<feature type="compositionally biased region" description="Basic and acidic residues" evidence="1">
    <location>
        <begin position="354"/>
        <end position="364"/>
    </location>
</feature>
<proteinExistence type="predicted"/>
<accession>A0ABX0U3N2</accession>
<feature type="region of interest" description="Disordered" evidence="1">
    <location>
        <begin position="342"/>
        <end position="364"/>
    </location>
</feature>
<reference evidence="2 3" key="1">
    <citation type="submission" date="2020-03" db="EMBL/GenBank/DDBJ databases">
        <title>Genomic Encyclopedia of Type Strains, Phase IV (KMG-IV): sequencing the most valuable type-strain genomes for metagenomic binning, comparative biology and taxonomic classification.</title>
        <authorList>
            <person name="Goeker M."/>
        </authorList>
    </citation>
    <scope>NUCLEOTIDE SEQUENCE [LARGE SCALE GENOMIC DNA]</scope>
    <source>
        <strain evidence="2 3">DSM 22753</strain>
    </source>
</reference>
<evidence type="ECO:0008006" key="4">
    <source>
        <dbReference type="Google" id="ProtNLM"/>
    </source>
</evidence>
<feature type="compositionally biased region" description="Acidic residues" evidence="1">
    <location>
        <begin position="247"/>
        <end position="270"/>
    </location>
</feature>
<evidence type="ECO:0000256" key="1">
    <source>
        <dbReference type="SAM" id="MobiDB-lite"/>
    </source>
</evidence>
<dbReference type="Proteomes" id="UP000788153">
    <property type="component" value="Unassembled WGS sequence"/>
</dbReference>
<dbReference type="RefSeq" id="WP_140046716.1">
    <property type="nucleotide sequence ID" value="NZ_BAAAEV010000001.1"/>
</dbReference>
<comment type="caution">
    <text evidence="2">The sequence shown here is derived from an EMBL/GenBank/DDBJ whole genome shotgun (WGS) entry which is preliminary data.</text>
</comment>
<name>A0ABX0U3N2_9SPHN</name>
<gene>
    <name evidence="2" type="ORF">FHT01_001891</name>
</gene>
<evidence type="ECO:0000313" key="3">
    <source>
        <dbReference type="Proteomes" id="UP000788153"/>
    </source>
</evidence>
<keyword evidence="3" id="KW-1185">Reference proteome</keyword>
<protein>
    <recommendedName>
        <fullName evidence="4">Helix-turn-helix domain-containing protein</fullName>
    </recommendedName>
</protein>
<dbReference type="EMBL" id="JAASQP010000001">
    <property type="protein sequence ID" value="NIJ24349.1"/>
    <property type="molecule type" value="Genomic_DNA"/>
</dbReference>